<dbReference type="GO" id="GO:0048038">
    <property type="term" value="F:quinone binding"/>
    <property type="evidence" value="ECO:0007669"/>
    <property type="project" value="UniProtKB-KW"/>
</dbReference>
<dbReference type="PANTHER" id="PTHR11434">
    <property type="entry name" value="NADH-UBIQUINONE OXIDOREDUCTASE SUBUNIT ND4L"/>
    <property type="match status" value="1"/>
</dbReference>
<keyword evidence="8" id="KW-0830">Ubiquinone</keyword>
<keyword evidence="8" id="KW-1003">Cell membrane</keyword>
<accession>A0A7C1JJ01</accession>
<evidence type="ECO:0000256" key="1">
    <source>
        <dbReference type="ARBA" id="ARBA00004141"/>
    </source>
</evidence>
<evidence type="ECO:0000256" key="3">
    <source>
        <dbReference type="ARBA" id="ARBA00022448"/>
    </source>
</evidence>
<evidence type="ECO:0000313" key="9">
    <source>
        <dbReference type="EMBL" id="HDX30422.1"/>
    </source>
</evidence>
<keyword evidence="8" id="KW-0520">NAD</keyword>
<comment type="similarity">
    <text evidence="2 8">Belongs to the complex I subunit 4L family.</text>
</comment>
<comment type="function">
    <text evidence="8">NDH-1 shuttles electrons from NADH, via FMN and iron-sulfur (Fe-S) centers, to quinones in the respiratory chain. The immediate electron acceptor for the enzyme in this species is believed to be ubiquinone. Couples the redox reaction to proton translocation (for every two electrons transferred, four hydrogen ions are translocated across the cytoplasmic membrane), and thus conserves the redox energy in a proton gradient.</text>
</comment>
<dbReference type="NCBIfam" id="NF004320">
    <property type="entry name" value="PRK05715.1-2"/>
    <property type="match status" value="1"/>
</dbReference>
<organism evidence="9">
    <name type="scientific">Caldilinea aerophila</name>
    <dbReference type="NCBI Taxonomy" id="133453"/>
    <lineage>
        <taxon>Bacteria</taxon>
        <taxon>Bacillati</taxon>
        <taxon>Chloroflexota</taxon>
        <taxon>Caldilineae</taxon>
        <taxon>Caldilineales</taxon>
        <taxon>Caldilineaceae</taxon>
        <taxon>Caldilinea</taxon>
    </lineage>
</organism>
<dbReference type="GO" id="GO:0042773">
    <property type="term" value="P:ATP synthesis coupled electron transport"/>
    <property type="evidence" value="ECO:0007669"/>
    <property type="project" value="InterPro"/>
</dbReference>
<dbReference type="FunFam" id="1.10.287.3510:FF:000001">
    <property type="entry name" value="NADH-quinone oxidoreductase subunit K"/>
    <property type="match status" value="1"/>
</dbReference>
<dbReference type="InterPro" id="IPR039428">
    <property type="entry name" value="NUOK/Mnh_C1-like"/>
</dbReference>
<dbReference type="GO" id="GO:0030964">
    <property type="term" value="C:NADH dehydrogenase complex"/>
    <property type="evidence" value="ECO:0007669"/>
    <property type="project" value="TreeGrafter"/>
</dbReference>
<dbReference type="Pfam" id="PF00420">
    <property type="entry name" value="Oxidored_q2"/>
    <property type="match status" value="1"/>
</dbReference>
<dbReference type="AlphaFoldDB" id="A0A7C1JJ01"/>
<dbReference type="OMA" id="FDVWLSR"/>
<comment type="subunit">
    <text evidence="8">NDH-1 is composed of 14 different subunits. Subunits NuoA, H, J, K, L, M, N constitute the membrane sector of the complex.</text>
</comment>
<keyword evidence="4 8" id="KW-0812">Transmembrane</keyword>
<dbReference type="NCBIfam" id="NF004321">
    <property type="entry name" value="PRK05715.1-3"/>
    <property type="match status" value="1"/>
</dbReference>
<sequence>MVPLTWYLTLAAFVFSCGLFAALGRRNAIAVLMGIELMLNAANINLIAFWRYGPSPVQNLDGQIFALFVIAVAAAEVAVGLALIISVYRNRRTVNLDDLDLLKG</sequence>
<protein>
    <recommendedName>
        <fullName evidence="8">NADH-quinone oxidoreductase subunit K</fullName>
        <ecNumber evidence="8">7.1.1.-</ecNumber>
    </recommendedName>
    <alternativeName>
        <fullName evidence="8">NADH dehydrogenase I subunit K</fullName>
    </alternativeName>
    <alternativeName>
        <fullName evidence="8">NDH-1 subunit K</fullName>
    </alternativeName>
</protein>
<keyword evidence="7 8" id="KW-0472">Membrane</keyword>
<evidence type="ECO:0000256" key="4">
    <source>
        <dbReference type="ARBA" id="ARBA00022692"/>
    </source>
</evidence>
<keyword evidence="6 8" id="KW-1133">Transmembrane helix</keyword>
<evidence type="ECO:0000256" key="7">
    <source>
        <dbReference type="ARBA" id="ARBA00023136"/>
    </source>
</evidence>
<comment type="caution">
    <text evidence="9">The sequence shown here is derived from an EMBL/GenBank/DDBJ whole genome shotgun (WGS) entry which is preliminary data.</text>
</comment>
<feature type="transmembrane region" description="Helical" evidence="8">
    <location>
        <begin position="64"/>
        <end position="88"/>
    </location>
</feature>
<evidence type="ECO:0000256" key="6">
    <source>
        <dbReference type="ARBA" id="ARBA00022989"/>
    </source>
</evidence>
<dbReference type="GO" id="GO:0050136">
    <property type="term" value="F:NADH dehydrogenase (quinone) (non-electrogenic) activity"/>
    <property type="evidence" value="ECO:0007669"/>
    <property type="project" value="UniProtKB-UniRule"/>
</dbReference>
<dbReference type="PANTHER" id="PTHR11434:SF16">
    <property type="entry name" value="NADH-UBIQUINONE OXIDOREDUCTASE CHAIN 4L"/>
    <property type="match status" value="1"/>
</dbReference>
<reference evidence="9" key="1">
    <citation type="journal article" date="2020" name="mSystems">
        <title>Genome- and Community-Level Interaction Insights into Carbon Utilization and Element Cycling Functions of Hydrothermarchaeota in Hydrothermal Sediment.</title>
        <authorList>
            <person name="Zhou Z."/>
            <person name="Liu Y."/>
            <person name="Xu W."/>
            <person name="Pan J."/>
            <person name="Luo Z.H."/>
            <person name="Li M."/>
        </authorList>
    </citation>
    <scope>NUCLEOTIDE SEQUENCE [LARGE SCALE GENOMIC DNA]</scope>
    <source>
        <strain evidence="9">SpSt-289</strain>
    </source>
</reference>
<comment type="catalytic activity">
    <reaction evidence="8">
        <text>a quinone + NADH + 5 H(+)(in) = a quinol + NAD(+) + 4 H(+)(out)</text>
        <dbReference type="Rhea" id="RHEA:57888"/>
        <dbReference type="ChEBI" id="CHEBI:15378"/>
        <dbReference type="ChEBI" id="CHEBI:24646"/>
        <dbReference type="ChEBI" id="CHEBI:57540"/>
        <dbReference type="ChEBI" id="CHEBI:57945"/>
        <dbReference type="ChEBI" id="CHEBI:132124"/>
    </reaction>
</comment>
<comment type="subcellular location">
    <subcellularLocation>
        <location evidence="8">Cell membrane</location>
        <topology evidence="8">Multi-pass membrane protein</topology>
    </subcellularLocation>
    <subcellularLocation>
        <location evidence="1">Membrane</location>
        <topology evidence="1">Multi-pass membrane protein</topology>
    </subcellularLocation>
</comment>
<dbReference type="InterPro" id="IPR001133">
    <property type="entry name" value="NADH_UbQ_OxRdtase_chain4L/K"/>
</dbReference>
<dbReference type="Gene3D" id="1.10.287.3510">
    <property type="match status" value="1"/>
</dbReference>
<gene>
    <name evidence="8 9" type="primary">nuoK</name>
    <name evidence="9" type="ORF">ENQ20_02890</name>
</gene>
<evidence type="ECO:0000256" key="8">
    <source>
        <dbReference type="HAMAP-Rule" id="MF_01456"/>
    </source>
</evidence>
<proteinExistence type="inferred from homology"/>
<evidence type="ECO:0000256" key="2">
    <source>
        <dbReference type="ARBA" id="ARBA00010519"/>
    </source>
</evidence>
<dbReference type="GO" id="GO:0005886">
    <property type="term" value="C:plasma membrane"/>
    <property type="evidence" value="ECO:0007669"/>
    <property type="project" value="UniProtKB-SubCell"/>
</dbReference>
<keyword evidence="8" id="KW-1278">Translocase</keyword>
<dbReference type="EC" id="7.1.1.-" evidence="8"/>
<evidence type="ECO:0000256" key="5">
    <source>
        <dbReference type="ARBA" id="ARBA00022719"/>
    </source>
</evidence>
<feature type="transmembrane region" description="Helical" evidence="8">
    <location>
        <begin position="30"/>
        <end position="52"/>
    </location>
</feature>
<keyword evidence="3 8" id="KW-0813">Transport</keyword>
<dbReference type="NCBIfam" id="NF004323">
    <property type="entry name" value="PRK05715.1-5"/>
    <property type="match status" value="1"/>
</dbReference>
<feature type="transmembrane region" description="Helical" evidence="8">
    <location>
        <begin position="6"/>
        <end position="23"/>
    </location>
</feature>
<dbReference type="HAMAP" id="MF_01456">
    <property type="entry name" value="NDH1_NuoK"/>
    <property type="match status" value="1"/>
</dbReference>
<keyword evidence="9" id="KW-0560">Oxidoreductase</keyword>
<dbReference type="EMBL" id="DSMG01000038">
    <property type="protein sequence ID" value="HDX30422.1"/>
    <property type="molecule type" value="Genomic_DNA"/>
</dbReference>
<name>A0A7C1JJ01_9CHLR</name>
<dbReference type="NCBIfam" id="NF004322">
    <property type="entry name" value="PRK05715.1-4"/>
    <property type="match status" value="1"/>
</dbReference>
<keyword evidence="5 8" id="KW-0874">Quinone</keyword>